<dbReference type="HOGENOM" id="CLU_1834896_0_0_1"/>
<evidence type="ECO:0000313" key="2">
    <source>
        <dbReference type="Proteomes" id="UP000001429"/>
    </source>
</evidence>
<gene>
    <name evidence="1" type="ORF">CAWG_01839</name>
</gene>
<dbReference type="EMBL" id="CM000309">
    <property type="protein sequence ID" value="EEQ43598.1"/>
    <property type="molecule type" value="Genomic_DNA"/>
</dbReference>
<accession>C4YLW7</accession>
<dbReference type="VEuPathDB" id="FungiDB:CAWG_01839"/>
<sequence length="141" mass="16454">KCTISPPPPLPLYDLLYLLLSSSQPNSIYLYIQIWGFSQNFTIPFFKLYTEIQPTESINVSNNQNKLSLICPTVNKKKRKIFLESFFRTCATTHLLFSYCIYVIKKEILILDIEFLVFLPFIIRKWTTGTKYNFYTGKTGG</sequence>
<organism evidence="1 2">
    <name type="scientific">Candida albicans (strain WO-1)</name>
    <name type="common">Yeast</name>
    <dbReference type="NCBI Taxonomy" id="294748"/>
    <lineage>
        <taxon>Eukaryota</taxon>
        <taxon>Fungi</taxon>
        <taxon>Dikarya</taxon>
        <taxon>Ascomycota</taxon>
        <taxon>Saccharomycotina</taxon>
        <taxon>Pichiomycetes</taxon>
        <taxon>Debaryomycetaceae</taxon>
        <taxon>Candida/Lodderomyces clade</taxon>
        <taxon>Candida</taxon>
    </lineage>
</organism>
<reference evidence="1 2" key="1">
    <citation type="journal article" date="2009" name="Nature">
        <title>Evolution of pathogenicity and sexual reproduction in eight Candida genomes.</title>
        <authorList>
            <person name="Butler G."/>
            <person name="Rasmussen M.D."/>
            <person name="Lin M.F."/>
            <person name="Santos M.A."/>
            <person name="Sakthikumar S."/>
            <person name="Munro C.A."/>
            <person name="Rheinbay E."/>
            <person name="Grabherr M."/>
            <person name="Forche A."/>
            <person name="Reedy J.L."/>
            <person name="Agrafioti I."/>
            <person name="Arnaud M.B."/>
            <person name="Bates S."/>
            <person name="Brown A.J."/>
            <person name="Brunke S."/>
            <person name="Costanzo M.C."/>
            <person name="Fitzpatrick D.A."/>
            <person name="de Groot P.W."/>
            <person name="Harris D."/>
            <person name="Hoyer L.L."/>
            <person name="Hube B."/>
            <person name="Klis F.M."/>
            <person name="Kodira C."/>
            <person name="Lennard N."/>
            <person name="Logue M.E."/>
            <person name="Martin R."/>
            <person name="Neiman A.M."/>
            <person name="Nikolaou E."/>
            <person name="Quail M.A."/>
            <person name="Quinn J."/>
            <person name="Santos M.C."/>
            <person name="Schmitzberger F.F."/>
            <person name="Sherlock G."/>
            <person name="Shah P."/>
            <person name="Silverstein K.A."/>
            <person name="Skrzypek M.S."/>
            <person name="Soll D."/>
            <person name="Staggs R."/>
            <person name="Stansfield I."/>
            <person name="Stumpf M.P."/>
            <person name="Sudbery P.E."/>
            <person name="Srikantha T."/>
            <person name="Zeng Q."/>
            <person name="Berman J."/>
            <person name="Berriman M."/>
            <person name="Heitman J."/>
            <person name="Gow N.A."/>
            <person name="Lorenz M.C."/>
            <person name="Birren B.W."/>
            <person name="Kellis M."/>
            <person name="Cuomo C.A."/>
        </authorList>
    </citation>
    <scope>NUCLEOTIDE SEQUENCE [LARGE SCALE GENOMIC DNA]</scope>
    <source>
        <strain evidence="1 2">WO-1</strain>
    </source>
</reference>
<keyword evidence="2" id="KW-1185">Reference proteome</keyword>
<dbReference type="Proteomes" id="UP000001429">
    <property type="component" value="Chromosome R"/>
</dbReference>
<dbReference type="PaxDb" id="5476-C4YLW7"/>
<feature type="non-terminal residue" evidence="1">
    <location>
        <position position="1"/>
    </location>
</feature>
<dbReference type="AlphaFoldDB" id="C4YLW7"/>
<protein>
    <submittedName>
        <fullName evidence="1">Uncharacterized protein</fullName>
    </submittedName>
</protein>
<evidence type="ECO:0000313" key="1">
    <source>
        <dbReference type="EMBL" id="EEQ43598.1"/>
    </source>
</evidence>
<name>C4YLW7_CANAW</name>
<proteinExistence type="predicted"/>